<keyword evidence="1" id="KW-0472">Membrane</keyword>
<name>A0A838A7S1_9PSEU</name>
<sequence length="129" mass="13398">MLRMGLRIGLAGALLAIAVSWALLGWSGLASAAVGALVAFGSSLVTVWMMHKTAALPPEMLFGLVLGGYILKLGALLVVMLTLRGVAVFDPVALGVTMLVTVLAWAAAEVIAFQRAKIPTVIPETRDEG</sequence>
<protein>
    <recommendedName>
        <fullName evidence="4">ATP synthase protein I</fullName>
    </recommendedName>
</protein>
<dbReference type="Proteomes" id="UP000582974">
    <property type="component" value="Unassembled WGS sequence"/>
</dbReference>
<gene>
    <name evidence="2" type="ORF">H0B56_06590</name>
</gene>
<evidence type="ECO:0000313" key="3">
    <source>
        <dbReference type="Proteomes" id="UP000582974"/>
    </source>
</evidence>
<evidence type="ECO:0000313" key="2">
    <source>
        <dbReference type="EMBL" id="MBA0125205.1"/>
    </source>
</evidence>
<dbReference type="EMBL" id="JACCKD010000002">
    <property type="protein sequence ID" value="MBA0125205.1"/>
    <property type="molecule type" value="Genomic_DNA"/>
</dbReference>
<comment type="caution">
    <text evidence="2">The sequence shown here is derived from an EMBL/GenBank/DDBJ whole genome shotgun (WGS) entry which is preliminary data.</text>
</comment>
<accession>A0A838A7S1</accession>
<keyword evidence="1" id="KW-0812">Transmembrane</keyword>
<proteinExistence type="predicted"/>
<evidence type="ECO:0000256" key="1">
    <source>
        <dbReference type="SAM" id="Phobius"/>
    </source>
</evidence>
<feature type="transmembrane region" description="Helical" evidence="1">
    <location>
        <begin position="32"/>
        <end position="49"/>
    </location>
</feature>
<evidence type="ECO:0008006" key="4">
    <source>
        <dbReference type="Google" id="ProtNLM"/>
    </source>
</evidence>
<keyword evidence="1" id="KW-1133">Transmembrane helix</keyword>
<feature type="transmembrane region" description="Helical" evidence="1">
    <location>
        <begin position="61"/>
        <end position="86"/>
    </location>
</feature>
<keyword evidence="3" id="KW-1185">Reference proteome</keyword>
<dbReference type="AlphaFoldDB" id="A0A838A7S1"/>
<organism evidence="2 3">
    <name type="scientific">Haloechinothrix aidingensis</name>
    <dbReference type="NCBI Taxonomy" id="2752311"/>
    <lineage>
        <taxon>Bacteria</taxon>
        <taxon>Bacillati</taxon>
        <taxon>Actinomycetota</taxon>
        <taxon>Actinomycetes</taxon>
        <taxon>Pseudonocardiales</taxon>
        <taxon>Pseudonocardiaceae</taxon>
        <taxon>Haloechinothrix</taxon>
    </lineage>
</organism>
<feature type="transmembrane region" description="Helical" evidence="1">
    <location>
        <begin position="92"/>
        <end position="113"/>
    </location>
</feature>
<reference evidence="2 3" key="1">
    <citation type="submission" date="2020-07" db="EMBL/GenBank/DDBJ databases">
        <title>Genome of Haloechinothrix sp.</title>
        <authorList>
            <person name="Tang S.-K."/>
            <person name="Yang L."/>
            <person name="Zhu W.-Y."/>
        </authorList>
    </citation>
    <scope>NUCLEOTIDE SEQUENCE [LARGE SCALE GENOMIC DNA]</scope>
    <source>
        <strain evidence="2 3">YIM 98757</strain>
    </source>
</reference>